<keyword evidence="3 5" id="KW-0479">Metal-binding</keyword>
<dbReference type="SUPFAM" id="SSF46458">
    <property type="entry name" value="Globin-like"/>
    <property type="match status" value="1"/>
</dbReference>
<reference evidence="7 8" key="1">
    <citation type="submission" date="2018-04" db="EMBL/GenBank/DDBJ databases">
        <title>Novel species isolated from glacier.</title>
        <authorList>
            <person name="Liu Q."/>
            <person name="Xin Y.-H."/>
        </authorList>
    </citation>
    <scope>NUCLEOTIDE SEQUENCE [LARGE SCALE GENOMIC DNA]</scope>
    <source>
        <strain evidence="7 8">GT1R17</strain>
    </source>
</reference>
<protein>
    <submittedName>
        <fullName evidence="7">Group 1 truncated hemoglobin</fullName>
    </submittedName>
</protein>
<comment type="caution">
    <text evidence="7">The sequence shown here is derived from an EMBL/GenBank/DDBJ whole genome shotgun (WGS) entry which is preliminary data.</text>
</comment>
<dbReference type="GO" id="GO:0046872">
    <property type="term" value="F:metal ion binding"/>
    <property type="evidence" value="ECO:0007669"/>
    <property type="project" value="UniProtKB-KW"/>
</dbReference>
<evidence type="ECO:0000313" key="7">
    <source>
        <dbReference type="EMBL" id="PTU30932.1"/>
    </source>
</evidence>
<evidence type="ECO:0000256" key="4">
    <source>
        <dbReference type="ARBA" id="ARBA00023004"/>
    </source>
</evidence>
<dbReference type="OrthoDB" id="7061459at2"/>
<dbReference type="InterPro" id="IPR001486">
    <property type="entry name" value="Hemoglobin_trunc"/>
</dbReference>
<organism evidence="7 8">
    <name type="scientific">Stenotrophobium rhamnosiphilum</name>
    <dbReference type="NCBI Taxonomy" id="2029166"/>
    <lineage>
        <taxon>Bacteria</taxon>
        <taxon>Pseudomonadati</taxon>
        <taxon>Pseudomonadota</taxon>
        <taxon>Gammaproteobacteria</taxon>
        <taxon>Nevskiales</taxon>
        <taxon>Nevskiaceae</taxon>
        <taxon>Stenotrophobium</taxon>
    </lineage>
</organism>
<evidence type="ECO:0000256" key="6">
    <source>
        <dbReference type="SAM" id="SignalP"/>
    </source>
</evidence>
<dbReference type="RefSeq" id="WP_107940517.1">
    <property type="nucleotide sequence ID" value="NZ_QANS01000004.1"/>
</dbReference>
<keyword evidence="2 5" id="KW-0349">Heme</keyword>
<accession>A0A2T5MEF1</accession>
<dbReference type="GO" id="GO:0020037">
    <property type="term" value="F:heme binding"/>
    <property type="evidence" value="ECO:0007669"/>
    <property type="project" value="InterPro"/>
</dbReference>
<dbReference type="Gene3D" id="1.10.490.10">
    <property type="entry name" value="Globins"/>
    <property type="match status" value="1"/>
</dbReference>
<dbReference type="EMBL" id="QANS01000004">
    <property type="protein sequence ID" value="PTU30932.1"/>
    <property type="molecule type" value="Genomic_DNA"/>
</dbReference>
<name>A0A2T5MEF1_9GAMM</name>
<dbReference type="AlphaFoldDB" id="A0A2T5MEF1"/>
<evidence type="ECO:0000256" key="1">
    <source>
        <dbReference type="ARBA" id="ARBA00022448"/>
    </source>
</evidence>
<keyword evidence="1" id="KW-0813">Transport</keyword>
<dbReference type="Proteomes" id="UP000244248">
    <property type="component" value="Unassembled WGS sequence"/>
</dbReference>
<feature type="signal peptide" evidence="6">
    <location>
        <begin position="1"/>
        <end position="26"/>
    </location>
</feature>
<sequence>MKSLKVITQIAASAMLLFAAAQPALAAQDPTGSKQTTYPGISSDALEKFGGEAGVHNWVEALFYYIMLDNRINKIFIEHGNVARQIALNTQLEQMVLGGAVQYEGASMSAAHADLGITLTQFNAVVEAAYNACERVNTPYSVCNQLIAALAPFERSIVTR</sequence>
<dbReference type="InterPro" id="IPR012292">
    <property type="entry name" value="Globin/Proto"/>
</dbReference>
<evidence type="ECO:0000313" key="8">
    <source>
        <dbReference type="Proteomes" id="UP000244248"/>
    </source>
</evidence>
<evidence type="ECO:0000256" key="5">
    <source>
        <dbReference type="PIRSR" id="PIRSR601486-1"/>
    </source>
</evidence>
<evidence type="ECO:0000256" key="3">
    <source>
        <dbReference type="ARBA" id="ARBA00022723"/>
    </source>
</evidence>
<dbReference type="CDD" id="cd00454">
    <property type="entry name" value="TrHb1_N"/>
    <property type="match status" value="1"/>
</dbReference>
<keyword evidence="6" id="KW-0732">Signal</keyword>
<keyword evidence="8" id="KW-1185">Reference proteome</keyword>
<gene>
    <name evidence="7" type="ORF">CJD38_11515</name>
</gene>
<dbReference type="InterPro" id="IPR009050">
    <property type="entry name" value="Globin-like_sf"/>
</dbReference>
<evidence type="ECO:0000256" key="2">
    <source>
        <dbReference type="ARBA" id="ARBA00022617"/>
    </source>
</evidence>
<proteinExistence type="predicted"/>
<feature type="chain" id="PRO_5015711244" evidence="6">
    <location>
        <begin position="27"/>
        <end position="160"/>
    </location>
</feature>
<dbReference type="GO" id="GO:0019825">
    <property type="term" value="F:oxygen binding"/>
    <property type="evidence" value="ECO:0007669"/>
    <property type="project" value="InterPro"/>
</dbReference>
<dbReference type="Pfam" id="PF01152">
    <property type="entry name" value="Bac_globin"/>
    <property type="match status" value="1"/>
</dbReference>
<keyword evidence="4 5" id="KW-0408">Iron</keyword>
<feature type="binding site" description="distal binding residue" evidence="5">
    <location>
        <position position="112"/>
    </location>
    <ligand>
        <name>heme</name>
        <dbReference type="ChEBI" id="CHEBI:30413"/>
    </ligand>
    <ligandPart>
        <name>Fe</name>
        <dbReference type="ChEBI" id="CHEBI:18248"/>
    </ligandPart>
</feature>